<accession>A0A1P9WUD0</accession>
<dbReference type="OrthoDB" id="947485at2"/>
<name>A0A1P9WUD0_9BACT</name>
<dbReference type="STRING" id="1178516.AWR27_06385"/>
<gene>
    <name evidence="1" type="ORF">AWR27_06385</name>
</gene>
<dbReference type="RefSeq" id="WP_077130432.1">
    <property type="nucleotide sequence ID" value="NZ_CP014263.1"/>
</dbReference>
<dbReference type="KEGG" id="smon:AWR27_06385"/>
<evidence type="ECO:0008006" key="3">
    <source>
        <dbReference type="Google" id="ProtNLM"/>
    </source>
</evidence>
<protein>
    <recommendedName>
        <fullName evidence="3">Restriction endonuclease domain-containing protein</fullName>
    </recommendedName>
</protein>
<reference evidence="1 2" key="1">
    <citation type="submission" date="2016-01" db="EMBL/GenBank/DDBJ databases">
        <authorList>
            <person name="Oliw E.H."/>
        </authorList>
    </citation>
    <scope>NUCLEOTIDE SEQUENCE [LARGE SCALE GENOMIC DNA]</scope>
    <source>
        <strain evidence="1 2">DY10</strain>
    </source>
</reference>
<dbReference type="AlphaFoldDB" id="A0A1P9WUD0"/>
<dbReference type="InterPro" id="IPR011335">
    <property type="entry name" value="Restrct_endonuc-II-like"/>
</dbReference>
<dbReference type="Proteomes" id="UP000187941">
    <property type="component" value="Chromosome"/>
</dbReference>
<dbReference type="SUPFAM" id="SSF52980">
    <property type="entry name" value="Restriction endonuclease-like"/>
    <property type="match status" value="1"/>
</dbReference>
<organism evidence="1 2">
    <name type="scientific">Spirosoma montaniterrae</name>
    <dbReference type="NCBI Taxonomy" id="1178516"/>
    <lineage>
        <taxon>Bacteria</taxon>
        <taxon>Pseudomonadati</taxon>
        <taxon>Bacteroidota</taxon>
        <taxon>Cytophagia</taxon>
        <taxon>Cytophagales</taxon>
        <taxon>Cytophagaceae</taxon>
        <taxon>Spirosoma</taxon>
    </lineage>
</organism>
<sequence>METLTVAYNERYGIPKYAGLTMTKAEFLRWESDDNYVYEFNNGVLEPTTSMKQIEVMRRPDVALFSREQFQKMATGDNAIPAFVVEFVSENDDARQYIKNCMTIFRRACAGLIRLSRTRPAAAF</sequence>
<keyword evidence="2" id="KW-1185">Reference proteome</keyword>
<evidence type="ECO:0000313" key="1">
    <source>
        <dbReference type="EMBL" id="AQG78987.1"/>
    </source>
</evidence>
<evidence type="ECO:0000313" key="2">
    <source>
        <dbReference type="Proteomes" id="UP000187941"/>
    </source>
</evidence>
<dbReference type="EMBL" id="CP014263">
    <property type="protein sequence ID" value="AQG78987.1"/>
    <property type="molecule type" value="Genomic_DNA"/>
</dbReference>
<proteinExistence type="predicted"/>